<feature type="transmembrane region" description="Helical" evidence="5">
    <location>
        <begin position="51"/>
        <end position="70"/>
    </location>
</feature>
<comment type="caution">
    <text evidence="7">The sequence shown here is derived from an EMBL/GenBank/DDBJ whole genome shotgun (WGS) entry which is preliminary data.</text>
</comment>
<organism evidence="7 8">
    <name type="scientific">Olivibacter ginsenosidimutans</name>
    <dbReference type="NCBI Taxonomy" id="1176537"/>
    <lineage>
        <taxon>Bacteria</taxon>
        <taxon>Pseudomonadati</taxon>
        <taxon>Bacteroidota</taxon>
        <taxon>Sphingobacteriia</taxon>
        <taxon>Sphingobacteriales</taxon>
        <taxon>Sphingobacteriaceae</taxon>
        <taxon>Olivibacter</taxon>
    </lineage>
</organism>
<evidence type="ECO:0000256" key="4">
    <source>
        <dbReference type="ARBA" id="ARBA00023136"/>
    </source>
</evidence>
<proteinExistence type="predicted"/>
<dbReference type="SUPFAM" id="SSF103473">
    <property type="entry name" value="MFS general substrate transporter"/>
    <property type="match status" value="1"/>
</dbReference>
<feature type="transmembrane region" description="Helical" evidence="5">
    <location>
        <begin position="273"/>
        <end position="293"/>
    </location>
</feature>
<keyword evidence="4 5" id="KW-0472">Membrane</keyword>
<dbReference type="RefSeq" id="WP_345234815.1">
    <property type="nucleotide sequence ID" value="NZ_BAABIQ010000044.1"/>
</dbReference>
<sequence>MNSKEKIGNFRWTICALLFFATAINYMDRQVLSLTWKDFIAPEFNWTNNDYGNITALFSIFYAVSLLVAGRFVDWLDTKRGFLWAIGIWSIGACLHAFCGIATSGILTGKWFVSFAGAKESIALVNDGAMIATVSVTLFIFARFILALGEAGNFPAAIKATAEYFPKKDRAFSTSIFNAGATVGALIAPVTIPFIAQAYGWEMSFIIIGALGFLWMGFWVFWYRKPEVHPKVSAAELAYIQQDLIHDQQLVDYVAETTTKVSFLKCLRYNQTWAFAFGKFMTDGVWWFFLFWTPAYLSSVYQMDSTASAVPLFVLYLITLLSIIGGWLPTYFVDQKGMNPYEGRMRAMLIFAFFPLLALFAQPLGHVSYWLPVIIIGIAGAAHQAWSANIFTTVGDMFPKKAIATITGIGGMAGGLGSSFLNKGSGMLFDYSRDTEMSFMGFQGIEAGYFIIFSICSICYLIGWVVMKSLVPRYKPITDL</sequence>
<feature type="transmembrane region" description="Helical" evidence="5">
    <location>
        <begin position="82"/>
        <end position="108"/>
    </location>
</feature>
<evidence type="ECO:0000256" key="2">
    <source>
        <dbReference type="ARBA" id="ARBA00022692"/>
    </source>
</evidence>
<feature type="domain" description="Major facilitator superfamily (MFS) profile" evidence="6">
    <location>
        <begin position="14"/>
        <end position="475"/>
    </location>
</feature>
<evidence type="ECO:0000256" key="3">
    <source>
        <dbReference type="ARBA" id="ARBA00022989"/>
    </source>
</evidence>
<dbReference type="PROSITE" id="PS50850">
    <property type="entry name" value="MFS"/>
    <property type="match status" value="1"/>
</dbReference>
<dbReference type="InterPro" id="IPR050382">
    <property type="entry name" value="MFS_Na/Anion_cotransporter"/>
</dbReference>
<evidence type="ECO:0000256" key="5">
    <source>
        <dbReference type="SAM" id="Phobius"/>
    </source>
</evidence>
<feature type="transmembrane region" description="Helical" evidence="5">
    <location>
        <begin position="176"/>
        <end position="199"/>
    </location>
</feature>
<gene>
    <name evidence="7" type="ORF">GCM10023231_39790</name>
</gene>
<accession>A0ABP9CC44</accession>
<feature type="transmembrane region" description="Helical" evidence="5">
    <location>
        <begin position="128"/>
        <end position="149"/>
    </location>
</feature>
<keyword evidence="8" id="KW-1185">Reference proteome</keyword>
<feature type="transmembrane region" description="Helical" evidence="5">
    <location>
        <begin position="447"/>
        <end position="467"/>
    </location>
</feature>
<protein>
    <submittedName>
        <fullName evidence="7">MFS transporter</fullName>
    </submittedName>
</protein>
<dbReference type="InterPro" id="IPR036259">
    <property type="entry name" value="MFS_trans_sf"/>
</dbReference>
<evidence type="ECO:0000313" key="7">
    <source>
        <dbReference type="EMBL" id="GAA4806645.1"/>
    </source>
</evidence>
<comment type="subcellular location">
    <subcellularLocation>
        <location evidence="1">Membrane</location>
        <topology evidence="1">Multi-pass membrane protein</topology>
    </subcellularLocation>
</comment>
<dbReference type="PANTHER" id="PTHR11662">
    <property type="entry name" value="SOLUTE CARRIER FAMILY 17"/>
    <property type="match status" value="1"/>
</dbReference>
<dbReference type="Proteomes" id="UP001501411">
    <property type="component" value="Unassembled WGS sequence"/>
</dbReference>
<keyword evidence="3 5" id="KW-1133">Transmembrane helix</keyword>
<feature type="transmembrane region" description="Helical" evidence="5">
    <location>
        <begin position="345"/>
        <end position="363"/>
    </location>
</feature>
<evidence type="ECO:0000259" key="6">
    <source>
        <dbReference type="PROSITE" id="PS50850"/>
    </source>
</evidence>
<feature type="transmembrane region" description="Helical" evidence="5">
    <location>
        <begin position="369"/>
        <end position="391"/>
    </location>
</feature>
<feature type="transmembrane region" description="Helical" evidence="5">
    <location>
        <begin position="313"/>
        <end position="333"/>
    </location>
</feature>
<evidence type="ECO:0000313" key="8">
    <source>
        <dbReference type="Proteomes" id="UP001501411"/>
    </source>
</evidence>
<dbReference type="InterPro" id="IPR011701">
    <property type="entry name" value="MFS"/>
</dbReference>
<dbReference type="EMBL" id="BAABIQ010000044">
    <property type="protein sequence ID" value="GAA4806645.1"/>
    <property type="molecule type" value="Genomic_DNA"/>
</dbReference>
<evidence type="ECO:0000256" key="1">
    <source>
        <dbReference type="ARBA" id="ARBA00004141"/>
    </source>
</evidence>
<keyword evidence="2 5" id="KW-0812">Transmembrane</keyword>
<feature type="transmembrane region" description="Helical" evidence="5">
    <location>
        <begin position="205"/>
        <end position="223"/>
    </location>
</feature>
<name>A0ABP9CC44_9SPHI</name>
<reference evidence="8" key="1">
    <citation type="journal article" date="2019" name="Int. J. Syst. Evol. Microbiol.">
        <title>The Global Catalogue of Microorganisms (GCM) 10K type strain sequencing project: providing services to taxonomists for standard genome sequencing and annotation.</title>
        <authorList>
            <consortium name="The Broad Institute Genomics Platform"/>
            <consortium name="The Broad Institute Genome Sequencing Center for Infectious Disease"/>
            <person name="Wu L."/>
            <person name="Ma J."/>
        </authorList>
    </citation>
    <scope>NUCLEOTIDE SEQUENCE [LARGE SCALE GENOMIC DNA]</scope>
    <source>
        <strain evidence="8">JCM 18200</strain>
    </source>
</reference>
<dbReference type="InterPro" id="IPR020846">
    <property type="entry name" value="MFS_dom"/>
</dbReference>
<dbReference type="PANTHER" id="PTHR11662:SF285">
    <property type="entry name" value="HEXURONATE TRANSPORTER"/>
    <property type="match status" value="1"/>
</dbReference>
<feature type="transmembrane region" description="Helical" evidence="5">
    <location>
        <begin position="403"/>
        <end position="421"/>
    </location>
</feature>
<dbReference type="CDD" id="cd17319">
    <property type="entry name" value="MFS_ExuT_GudP_like"/>
    <property type="match status" value="1"/>
</dbReference>
<dbReference type="Pfam" id="PF07690">
    <property type="entry name" value="MFS_1"/>
    <property type="match status" value="1"/>
</dbReference>
<feature type="transmembrane region" description="Helical" evidence="5">
    <location>
        <begin position="9"/>
        <end position="27"/>
    </location>
</feature>
<dbReference type="Gene3D" id="1.20.1250.20">
    <property type="entry name" value="MFS general substrate transporter like domains"/>
    <property type="match status" value="2"/>
</dbReference>